<feature type="transmembrane region" description="Helical" evidence="6">
    <location>
        <begin position="91"/>
        <end position="110"/>
    </location>
</feature>
<dbReference type="Gene3D" id="1.20.1250.20">
    <property type="entry name" value="MFS general substrate transporter like domains"/>
    <property type="match status" value="2"/>
</dbReference>
<proteinExistence type="predicted"/>
<dbReference type="PROSITE" id="PS50850">
    <property type="entry name" value="MFS"/>
    <property type="match status" value="1"/>
</dbReference>
<evidence type="ECO:0000256" key="5">
    <source>
        <dbReference type="ARBA" id="ARBA00023136"/>
    </source>
</evidence>
<keyword evidence="4 6" id="KW-1133">Transmembrane helix</keyword>
<name>A0AAV5B3M4_9ACTN</name>
<evidence type="ECO:0000256" key="1">
    <source>
        <dbReference type="ARBA" id="ARBA00004429"/>
    </source>
</evidence>
<dbReference type="InterPro" id="IPR020846">
    <property type="entry name" value="MFS_dom"/>
</dbReference>
<evidence type="ECO:0000259" key="7">
    <source>
        <dbReference type="PROSITE" id="PS50850"/>
    </source>
</evidence>
<feature type="transmembrane region" description="Helical" evidence="6">
    <location>
        <begin position="375"/>
        <end position="396"/>
    </location>
</feature>
<feature type="transmembrane region" description="Helical" evidence="6">
    <location>
        <begin position="23"/>
        <end position="44"/>
    </location>
</feature>
<feature type="transmembrane region" description="Helical" evidence="6">
    <location>
        <begin position="402"/>
        <end position="421"/>
    </location>
</feature>
<dbReference type="InterPro" id="IPR011701">
    <property type="entry name" value="MFS"/>
</dbReference>
<dbReference type="PANTHER" id="PTHR43702:SF3">
    <property type="entry name" value="PROTEIN TSGA"/>
    <property type="match status" value="1"/>
</dbReference>
<feature type="transmembrane region" description="Helical" evidence="6">
    <location>
        <begin position="64"/>
        <end position="84"/>
    </location>
</feature>
<dbReference type="CDD" id="cd17394">
    <property type="entry name" value="MFS_FucP_like"/>
    <property type="match status" value="1"/>
</dbReference>
<feature type="transmembrane region" description="Helical" evidence="6">
    <location>
        <begin position="342"/>
        <end position="363"/>
    </location>
</feature>
<comment type="caution">
    <text evidence="8">The sequence shown here is derived from an EMBL/GenBank/DDBJ whole genome shotgun (WGS) entry which is preliminary data.</text>
</comment>
<evidence type="ECO:0000313" key="9">
    <source>
        <dbReference type="Proteomes" id="UP001055025"/>
    </source>
</evidence>
<keyword evidence="9" id="KW-1185">Reference proteome</keyword>
<feature type="transmembrane region" description="Helical" evidence="6">
    <location>
        <begin position="156"/>
        <end position="181"/>
    </location>
</feature>
<feature type="domain" description="Major facilitator superfamily (MFS) profile" evidence="7">
    <location>
        <begin position="26"/>
        <end position="426"/>
    </location>
</feature>
<dbReference type="GO" id="GO:0022857">
    <property type="term" value="F:transmembrane transporter activity"/>
    <property type="evidence" value="ECO:0007669"/>
    <property type="project" value="InterPro"/>
</dbReference>
<dbReference type="GO" id="GO:0005886">
    <property type="term" value="C:plasma membrane"/>
    <property type="evidence" value="ECO:0007669"/>
    <property type="project" value="UniProtKB-SubCell"/>
</dbReference>
<reference evidence="8" key="1">
    <citation type="journal article" date="2022" name="Int. J. Syst. Evol. Microbiol.">
        <title>Granulimonas faecalis gen. nov., sp. nov., and Leptogranulimonas caecicola gen. nov., sp. nov., novel lactate-producing Atopobiaceae bacteria isolated from mouse intestines, and an emended description of the family Atopobiaceae.</title>
        <authorList>
            <person name="Morinaga K."/>
            <person name="Kusada H."/>
            <person name="Sakamoto S."/>
            <person name="Murakami T."/>
            <person name="Toyoda A."/>
            <person name="Mori H."/>
            <person name="Meng X.Y."/>
            <person name="Takashino M."/>
            <person name="Murotomi K."/>
            <person name="Tamaki H."/>
        </authorList>
    </citation>
    <scope>NUCLEOTIDE SEQUENCE</scope>
    <source>
        <strain evidence="8">OPF53</strain>
    </source>
</reference>
<feature type="transmembrane region" description="Helical" evidence="6">
    <location>
        <begin position="317"/>
        <end position="336"/>
    </location>
</feature>
<evidence type="ECO:0000256" key="4">
    <source>
        <dbReference type="ARBA" id="ARBA00022989"/>
    </source>
</evidence>
<dbReference type="SUPFAM" id="SSF103473">
    <property type="entry name" value="MFS general substrate transporter"/>
    <property type="match status" value="1"/>
</dbReference>
<feature type="transmembrane region" description="Helical" evidence="6">
    <location>
        <begin position="250"/>
        <end position="275"/>
    </location>
</feature>
<dbReference type="AlphaFoldDB" id="A0AAV5B3M4"/>
<evidence type="ECO:0000313" key="8">
    <source>
        <dbReference type="EMBL" id="GJM55697.1"/>
    </source>
</evidence>
<accession>A0AAV5B3M4</accession>
<keyword evidence="2" id="KW-1003">Cell membrane</keyword>
<dbReference type="PANTHER" id="PTHR43702">
    <property type="entry name" value="L-FUCOSE-PROTON SYMPORTER"/>
    <property type="match status" value="1"/>
</dbReference>
<evidence type="ECO:0000256" key="3">
    <source>
        <dbReference type="ARBA" id="ARBA00022692"/>
    </source>
</evidence>
<protein>
    <submittedName>
        <fullName evidence="8">MFS transporter</fullName>
    </submittedName>
</protein>
<feature type="transmembrane region" description="Helical" evidence="6">
    <location>
        <begin position="116"/>
        <end position="135"/>
    </location>
</feature>
<feature type="transmembrane region" description="Helical" evidence="6">
    <location>
        <begin position="201"/>
        <end position="219"/>
    </location>
</feature>
<sequence>MAEPAPKATGPKDAVGERRGSKAVVAIALVTSLFFVWGLTMNLVNGLNSPMANYLELSATEASLLQVAYYGAYFIMAVPASLVARRYGYKGGVVLGLALFVVGSFITVPATNAASFALFLVSMFVVAAGASSLEANCNPYITKLGDERHEAMRLNLAQGFNGVGSIVGPLILAQILGVTVAAGNPGFDAAKVDFLANMRTVYIVIGVVLAVLLAVFVFVKLPVPPGDEADGSEVHDREASFARVVRRPHVALGVAAEFLYVGVQTIGMSLFSGIALDQWQGMTAAQAAMLLSVLSLLFTVGRFVSVPLLARFDAGKMLGVYMGAAAVLFLVCFLGLGPVSVVALILAFLFMSIGYPTVFSLTLRGLNGAAAKTCSSALVMSIVGGALVPLLAGALIDMTGSQTFAMIIAVPSLAFVAWYGFRGSRIGLEAS</sequence>
<dbReference type="EMBL" id="BQKC01000001">
    <property type="protein sequence ID" value="GJM55697.1"/>
    <property type="molecule type" value="Genomic_DNA"/>
</dbReference>
<feature type="transmembrane region" description="Helical" evidence="6">
    <location>
        <begin position="287"/>
        <end position="310"/>
    </location>
</feature>
<keyword evidence="5 6" id="KW-0472">Membrane</keyword>
<evidence type="ECO:0000256" key="6">
    <source>
        <dbReference type="SAM" id="Phobius"/>
    </source>
</evidence>
<gene>
    <name evidence="8" type="primary">fucP</name>
    <name evidence="8" type="ORF">ATOP_13520</name>
</gene>
<dbReference type="InterPro" id="IPR050375">
    <property type="entry name" value="MFS_TsgA-like"/>
</dbReference>
<keyword evidence="3 6" id="KW-0812">Transmembrane</keyword>
<dbReference type="RefSeq" id="WP_251173137.1">
    <property type="nucleotide sequence ID" value="NZ_BQKC01000001.1"/>
</dbReference>
<organism evidence="8 9">
    <name type="scientific">Granulimonas faecalis</name>
    <dbReference type="NCBI Taxonomy" id="2894155"/>
    <lineage>
        <taxon>Bacteria</taxon>
        <taxon>Bacillati</taxon>
        <taxon>Actinomycetota</taxon>
        <taxon>Coriobacteriia</taxon>
        <taxon>Coriobacteriales</taxon>
        <taxon>Kribbibacteriaceae</taxon>
        <taxon>Granulimonas</taxon>
    </lineage>
</organism>
<dbReference type="InterPro" id="IPR036259">
    <property type="entry name" value="MFS_trans_sf"/>
</dbReference>
<dbReference type="Proteomes" id="UP001055025">
    <property type="component" value="Unassembled WGS sequence"/>
</dbReference>
<evidence type="ECO:0000256" key="2">
    <source>
        <dbReference type="ARBA" id="ARBA00022475"/>
    </source>
</evidence>
<comment type="subcellular location">
    <subcellularLocation>
        <location evidence="1">Cell inner membrane</location>
        <topology evidence="1">Multi-pass membrane protein</topology>
    </subcellularLocation>
</comment>
<dbReference type="Pfam" id="PF07690">
    <property type="entry name" value="MFS_1"/>
    <property type="match status" value="1"/>
</dbReference>